<protein>
    <submittedName>
        <fullName evidence="4">CSD domain-containing protein</fullName>
    </submittedName>
</protein>
<feature type="region of interest" description="Disordered" evidence="1">
    <location>
        <begin position="222"/>
        <end position="325"/>
    </location>
</feature>
<reference evidence="4" key="1">
    <citation type="submission" date="2016-06" db="UniProtKB">
        <authorList>
            <consortium name="WormBaseParasite"/>
        </authorList>
    </citation>
    <scope>IDENTIFICATION</scope>
</reference>
<proteinExistence type="predicted"/>
<evidence type="ECO:0000313" key="2">
    <source>
        <dbReference type="EMBL" id="VDM49141.1"/>
    </source>
</evidence>
<dbReference type="WBParaSite" id="TCNE_0001782101-mRNA-1">
    <property type="protein sequence ID" value="TCNE_0001782101-mRNA-1"/>
    <property type="gene ID" value="TCNE_0001782101"/>
</dbReference>
<feature type="compositionally biased region" description="Basic and acidic residues" evidence="1">
    <location>
        <begin position="268"/>
        <end position="293"/>
    </location>
</feature>
<evidence type="ECO:0000256" key="1">
    <source>
        <dbReference type="SAM" id="MobiDB-lite"/>
    </source>
</evidence>
<feature type="compositionally biased region" description="Basic and acidic residues" evidence="1">
    <location>
        <begin position="143"/>
        <end position="203"/>
    </location>
</feature>
<feature type="region of interest" description="Disordered" evidence="1">
    <location>
        <begin position="343"/>
        <end position="375"/>
    </location>
</feature>
<sequence length="400" mass="44354">MVKYYLRALAEGKEVDFDVVQGKKGGPEAANVTSLNGTGERGNAQAALILLRRLVATEHSGTSSRYRVRLLKTVDRRGLASIRDKHEGGKEREAETSVDGEGRERRRRQTEGNNHSAKEGNVSGSGGNEGRRRNRRRSQGQPGERRRKDAEDYKKDGKVEKNGEEAAAKQEGERHAEKEDGTADEKGSEGKTREESKSEKNEKAVGAIVLRTDRKEMMVLVEVSGSSTEQSGNVEVERRIVEKDGSDKPGGSGRHHKYWKGQQAMKPLIEKACRPLEKELDKEDKEAAGDFKSDSTNYNDNPEQVEEGFGETRKNNPERLGSKVNALPVKQVVGARRRACYRGQRRRMGTEGETSDCKLGATQTAEKANEQPSRSGSAIITPLISETDWSEYGIVRFVNI</sequence>
<evidence type="ECO:0000313" key="4">
    <source>
        <dbReference type="WBParaSite" id="TCNE_0001782101-mRNA-1"/>
    </source>
</evidence>
<feature type="compositionally biased region" description="Basic and acidic residues" evidence="1">
    <location>
        <begin position="310"/>
        <end position="321"/>
    </location>
</feature>
<reference evidence="2 3" key="2">
    <citation type="submission" date="2018-11" db="EMBL/GenBank/DDBJ databases">
        <authorList>
            <consortium name="Pathogen Informatics"/>
        </authorList>
    </citation>
    <scope>NUCLEOTIDE SEQUENCE [LARGE SCALE GENOMIC DNA]</scope>
</reference>
<evidence type="ECO:0000313" key="3">
    <source>
        <dbReference type="Proteomes" id="UP000050794"/>
    </source>
</evidence>
<dbReference type="Gene3D" id="6.20.370.130">
    <property type="match status" value="1"/>
</dbReference>
<keyword evidence="3" id="KW-1185">Reference proteome</keyword>
<feature type="region of interest" description="Disordered" evidence="1">
    <location>
        <begin position="81"/>
        <end position="209"/>
    </location>
</feature>
<feature type="compositionally biased region" description="Basic and acidic residues" evidence="1">
    <location>
        <begin position="235"/>
        <end position="247"/>
    </location>
</feature>
<name>A0A183VAQ0_TOXCA</name>
<organism evidence="3 4">
    <name type="scientific">Toxocara canis</name>
    <name type="common">Canine roundworm</name>
    <dbReference type="NCBI Taxonomy" id="6265"/>
    <lineage>
        <taxon>Eukaryota</taxon>
        <taxon>Metazoa</taxon>
        <taxon>Ecdysozoa</taxon>
        <taxon>Nematoda</taxon>
        <taxon>Chromadorea</taxon>
        <taxon>Rhabditida</taxon>
        <taxon>Spirurina</taxon>
        <taxon>Ascaridomorpha</taxon>
        <taxon>Ascaridoidea</taxon>
        <taxon>Toxocaridae</taxon>
        <taxon>Toxocara</taxon>
    </lineage>
</organism>
<feature type="compositionally biased region" description="Polar residues" evidence="1">
    <location>
        <begin position="361"/>
        <end position="375"/>
    </location>
</feature>
<feature type="compositionally biased region" description="Polar residues" evidence="1">
    <location>
        <begin position="224"/>
        <end position="233"/>
    </location>
</feature>
<gene>
    <name evidence="2" type="ORF">TCNE_LOCUS17820</name>
</gene>
<dbReference type="Proteomes" id="UP000050794">
    <property type="component" value="Unassembled WGS sequence"/>
</dbReference>
<accession>A0A183VAQ0</accession>
<dbReference type="AlphaFoldDB" id="A0A183VAQ0"/>
<dbReference type="EMBL" id="UYWY01024829">
    <property type="protein sequence ID" value="VDM49141.1"/>
    <property type="molecule type" value="Genomic_DNA"/>
</dbReference>
<feature type="compositionally biased region" description="Basic and acidic residues" evidence="1">
    <location>
        <begin position="81"/>
        <end position="104"/>
    </location>
</feature>